<accession>A0A818QHA2</accession>
<sequence length="1292" mass="150964">MASLSEQKYVTLRKRLDQFGFKQPLAIESLPLVEKLFQAFIQTTEELKKTKENPQTIAAPPSTNTNPSTTYTSAHPYKNDNARLVKENNDLHLELIKCREQLDHHVKEFKSQLRKLEHENADLRFLNTQYIHRLRSLEKESRQKDNKILELQEKNFQAVVQTPGGNKHTIPFRRQRLDIDEMLPESSSSQQTLAQQLPYVNDPYIIDIVKVTEDRVAELELELQQQKQYVDEVETKMANLKYQVENRDREIERLHRVLDGGRSSDALSFEARLRSNEKIISNQNAQIDFLHETNRALERRVQELSELKRNLSDKQFEERIRNNDLLRDIKDFDRLARKVQADKDYTVEVADRELTEAKIEIQQNLREMQSLDAKVASLTTEKKDLIDELEILKNKFVERENEGIRLKELLEHIQSDKTKLSRRVSKLVLNEKDLLQELQKCRRTTKAPTPTASGAPSTKKLSLPARLDIHLKNVEDERDMYKNETEILGKLLNERLNGKSASSSPSTTRSRGRSLSPTPGMRSAARRDIATSPVIQPSKRSTSSSSTSPTRCTVCGSNRNRSSPTKDFNSYDTQLKNLEDERDRLRRELNKYKRSSRDKDMDETQLGKVMREKEDLQLLLNKFERRMAEIQGNIKVLTNERDNLNVLYEQTKEELQKTRHDLLQNVQTPKVSLAAQSILRKVENERDTAIIEARTATNERDSLRERLRIGTDTNLNERARFEQCIEDLQVEIRKLDNDREEILQQNHLLREQIKAFESKFDEQSFTISQLNQELNDQKTTSSQLRYLSEEAERLVQENQRQLNLKKEELRAQDDKILRLEKKLYDMQETNKDIKDDFHTVRTTVQTLDKEKDRLCSELDLKAEENLHLIQEINSKTRRIEELNMMVAELEAALDRSKDDTKQKLKEISSMRMQLDRNLEELNEYRRKLDLSARDNKRLQDDLLTVTRENQALHQELEHVIDDKENLKSQVQEYIKEISKCENVISQKENDRTTLFEQYREATNELSRAKLTLADMDSQAANLKQELLIKSADMKRLAERTEYLERELQQHLSVGQEYELQLSNMNRSLQRNEETIKKLQIDKQNYASEITNVRDLNSTVETKKEQIIRQLTSKEIENEQLHAAISDMKIEIDMLRTQILNEKAMVHNLEDIIGSSREKEFQSQMHAQEKDSELQSIKDRANMNDLKVQSQSKEIAALRAQIIGLETDNDRFKRQLTSERFEREKAAQDLRKLTDLTSHIDYDARYRSTSAGITANPHRSPTRNYSPSRSEMAQTSPTKGTDRSCSLCVDTTP</sequence>
<feature type="compositionally biased region" description="Polar residues" evidence="6">
    <location>
        <begin position="1250"/>
        <end position="1278"/>
    </location>
</feature>
<keyword evidence="5" id="KW-0175">Coiled coil</keyword>
<dbReference type="SUPFAM" id="SSF57997">
    <property type="entry name" value="Tropomyosin"/>
    <property type="match status" value="1"/>
</dbReference>
<keyword evidence="2" id="KW-0963">Cytoplasm</keyword>
<feature type="region of interest" description="Disordered" evidence="6">
    <location>
        <begin position="1250"/>
        <end position="1292"/>
    </location>
</feature>
<evidence type="ECO:0000313" key="7">
    <source>
        <dbReference type="EMBL" id="CAF3641361.1"/>
    </source>
</evidence>
<feature type="region of interest" description="Disordered" evidence="6">
    <location>
        <begin position="496"/>
        <end position="574"/>
    </location>
</feature>
<feature type="region of interest" description="Disordered" evidence="6">
    <location>
        <begin position="442"/>
        <end position="464"/>
    </location>
</feature>
<feature type="coiled-coil region" evidence="5">
    <location>
        <begin position="280"/>
        <end position="314"/>
    </location>
</feature>
<evidence type="ECO:0000256" key="5">
    <source>
        <dbReference type="SAM" id="Coils"/>
    </source>
</evidence>
<feature type="compositionally biased region" description="Polar residues" evidence="6">
    <location>
        <begin position="555"/>
        <end position="574"/>
    </location>
</feature>
<name>A0A818QHA2_9BILA</name>
<dbReference type="PANTHER" id="PTHR20544:SF0">
    <property type="entry name" value="NUCLEOPROTEIN TPR_MLP1 DOMAIN-CONTAINING PROTEIN"/>
    <property type="match status" value="1"/>
</dbReference>
<feature type="compositionally biased region" description="Low complexity" evidence="6">
    <location>
        <begin position="537"/>
        <end position="551"/>
    </location>
</feature>
<dbReference type="CDD" id="cd22292">
    <property type="entry name" value="cc_Cep135_MBD"/>
    <property type="match status" value="1"/>
</dbReference>
<protein>
    <recommendedName>
        <fullName evidence="9">Centrosomal protein of 135 kDa</fullName>
    </recommendedName>
</protein>
<dbReference type="PANTHER" id="PTHR20544">
    <property type="entry name" value="CENTROSOMAL PROTEIN CEP135"/>
    <property type="match status" value="1"/>
</dbReference>
<evidence type="ECO:0000256" key="6">
    <source>
        <dbReference type="SAM" id="MobiDB-lite"/>
    </source>
</evidence>
<evidence type="ECO:0000256" key="1">
    <source>
        <dbReference type="ARBA" id="ARBA00004114"/>
    </source>
</evidence>
<evidence type="ECO:0000256" key="2">
    <source>
        <dbReference type="ARBA" id="ARBA00022490"/>
    </source>
</evidence>
<feature type="coiled-coil region" evidence="5">
    <location>
        <begin position="872"/>
        <end position="1137"/>
    </location>
</feature>
<comment type="similarity">
    <text evidence="4">Belongs to the CEP135/TSGA10 family.</text>
</comment>
<keyword evidence="3" id="KW-0206">Cytoskeleton</keyword>
<gene>
    <name evidence="7" type="ORF">GRG538_LOCUS24692</name>
</gene>
<dbReference type="Proteomes" id="UP000663872">
    <property type="component" value="Unassembled WGS sequence"/>
</dbReference>
<comment type="subcellular location">
    <subcellularLocation>
        <location evidence="1">Cytoplasm</location>
        <location evidence="1">Cytoskeleton</location>
        <location evidence="1">Microtubule organizing center</location>
        <location evidence="1">Centrosome</location>
        <location evidence="1">Centriole</location>
    </subcellularLocation>
</comment>
<reference evidence="7" key="1">
    <citation type="submission" date="2021-02" db="EMBL/GenBank/DDBJ databases">
        <authorList>
            <person name="Nowell W R."/>
        </authorList>
    </citation>
    <scope>NUCLEOTIDE SEQUENCE</scope>
</reference>
<feature type="coiled-coil region" evidence="5">
    <location>
        <begin position="99"/>
        <end position="154"/>
    </location>
</feature>
<evidence type="ECO:0008006" key="9">
    <source>
        <dbReference type="Google" id="ProtNLM"/>
    </source>
</evidence>
<evidence type="ECO:0000313" key="8">
    <source>
        <dbReference type="Proteomes" id="UP000663872"/>
    </source>
</evidence>
<feature type="compositionally biased region" description="Low complexity" evidence="6">
    <location>
        <begin position="498"/>
        <end position="520"/>
    </location>
</feature>
<dbReference type="EMBL" id="CAJNYT010004172">
    <property type="protein sequence ID" value="CAF3641361.1"/>
    <property type="molecule type" value="Genomic_DNA"/>
</dbReference>
<dbReference type="InterPro" id="IPR051877">
    <property type="entry name" value="Centriole_BasalBody_StrucProt"/>
</dbReference>
<feature type="coiled-coil region" evidence="5">
    <location>
        <begin position="1187"/>
        <end position="1214"/>
    </location>
</feature>
<evidence type="ECO:0000256" key="4">
    <source>
        <dbReference type="ARBA" id="ARBA00038123"/>
    </source>
</evidence>
<organism evidence="7 8">
    <name type="scientific">Rotaria socialis</name>
    <dbReference type="NCBI Taxonomy" id="392032"/>
    <lineage>
        <taxon>Eukaryota</taxon>
        <taxon>Metazoa</taxon>
        <taxon>Spiralia</taxon>
        <taxon>Gnathifera</taxon>
        <taxon>Rotifera</taxon>
        <taxon>Eurotatoria</taxon>
        <taxon>Bdelloidea</taxon>
        <taxon>Philodinida</taxon>
        <taxon>Philodinidae</taxon>
        <taxon>Rotaria</taxon>
    </lineage>
</organism>
<evidence type="ECO:0000256" key="3">
    <source>
        <dbReference type="ARBA" id="ARBA00023212"/>
    </source>
</evidence>
<comment type="caution">
    <text evidence="7">The sequence shown here is derived from an EMBL/GenBank/DDBJ whole genome shotgun (WGS) entry which is preliminary data.</text>
</comment>
<dbReference type="GO" id="GO:0005814">
    <property type="term" value="C:centriole"/>
    <property type="evidence" value="ECO:0007669"/>
    <property type="project" value="UniProtKB-SubCell"/>
</dbReference>
<proteinExistence type="inferred from homology"/>
<feature type="compositionally biased region" description="Polar residues" evidence="6">
    <location>
        <begin position="446"/>
        <end position="460"/>
    </location>
</feature>
<feature type="coiled-coil region" evidence="5">
    <location>
        <begin position="788"/>
        <end position="836"/>
    </location>
</feature>
<feature type="coiled-coil region" evidence="5">
    <location>
        <begin position="347"/>
        <end position="402"/>
    </location>
</feature>
<feature type="coiled-coil region" evidence="5">
    <location>
        <begin position="209"/>
        <end position="250"/>
    </location>
</feature>